<proteinExistence type="predicted"/>
<name>A0A4S8M105_DENBC</name>
<feature type="compositionally biased region" description="Pro residues" evidence="1">
    <location>
        <begin position="73"/>
        <end position="82"/>
    </location>
</feature>
<feature type="compositionally biased region" description="Polar residues" evidence="1">
    <location>
        <begin position="60"/>
        <end position="69"/>
    </location>
</feature>
<sequence>MALAHESDHHHQIQYRAELPTVGHKQHYDNRDITDSYNTTNTDNNNHNSHRTDDNSHNSYHTNNYFGNHSISPNPPQSPSLPPRKEHLKAHELYAVLPQSGPGPLWPRTCLGPALFGPDTIYLPFMVIGPGLPRTCPGPA</sequence>
<reference evidence="2 3" key="1">
    <citation type="journal article" date="2019" name="Nat. Ecol. Evol.">
        <title>Megaphylogeny resolves global patterns of mushroom evolution.</title>
        <authorList>
            <person name="Varga T."/>
            <person name="Krizsan K."/>
            <person name="Foldi C."/>
            <person name="Dima B."/>
            <person name="Sanchez-Garcia M."/>
            <person name="Sanchez-Ramirez S."/>
            <person name="Szollosi G.J."/>
            <person name="Szarkandi J.G."/>
            <person name="Papp V."/>
            <person name="Albert L."/>
            <person name="Andreopoulos W."/>
            <person name="Angelini C."/>
            <person name="Antonin V."/>
            <person name="Barry K.W."/>
            <person name="Bougher N.L."/>
            <person name="Buchanan P."/>
            <person name="Buyck B."/>
            <person name="Bense V."/>
            <person name="Catcheside P."/>
            <person name="Chovatia M."/>
            <person name="Cooper J."/>
            <person name="Damon W."/>
            <person name="Desjardin D."/>
            <person name="Finy P."/>
            <person name="Geml J."/>
            <person name="Haridas S."/>
            <person name="Hughes K."/>
            <person name="Justo A."/>
            <person name="Karasinski D."/>
            <person name="Kautmanova I."/>
            <person name="Kiss B."/>
            <person name="Kocsube S."/>
            <person name="Kotiranta H."/>
            <person name="LaButti K.M."/>
            <person name="Lechner B.E."/>
            <person name="Liimatainen K."/>
            <person name="Lipzen A."/>
            <person name="Lukacs Z."/>
            <person name="Mihaltcheva S."/>
            <person name="Morgado L.N."/>
            <person name="Niskanen T."/>
            <person name="Noordeloos M.E."/>
            <person name="Ohm R.A."/>
            <person name="Ortiz-Santana B."/>
            <person name="Ovrebo C."/>
            <person name="Racz N."/>
            <person name="Riley R."/>
            <person name="Savchenko A."/>
            <person name="Shiryaev A."/>
            <person name="Soop K."/>
            <person name="Spirin V."/>
            <person name="Szebenyi C."/>
            <person name="Tomsovsky M."/>
            <person name="Tulloss R.E."/>
            <person name="Uehling J."/>
            <person name="Grigoriev I.V."/>
            <person name="Vagvolgyi C."/>
            <person name="Papp T."/>
            <person name="Martin F.M."/>
            <person name="Miettinen O."/>
            <person name="Hibbett D.S."/>
            <person name="Nagy L.G."/>
        </authorList>
    </citation>
    <scope>NUCLEOTIDE SEQUENCE [LARGE SCALE GENOMIC DNA]</scope>
    <source>
        <strain evidence="2 3">CBS 962.96</strain>
    </source>
</reference>
<dbReference type="Proteomes" id="UP000297245">
    <property type="component" value="Unassembled WGS sequence"/>
</dbReference>
<feature type="compositionally biased region" description="Low complexity" evidence="1">
    <location>
        <begin position="35"/>
        <end position="47"/>
    </location>
</feature>
<feature type="region of interest" description="Disordered" evidence="1">
    <location>
        <begin position="1"/>
        <end position="87"/>
    </location>
</feature>
<evidence type="ECO:0000313" key="2">
    <source>
        <dbReference type="EMBL" id="THU95754.1"/>
    </source>
</evidence>
<evidence type="ECO:0000256" key="1">
    <source>
        <dbReference type="SAM" id="MobiDB-lite"/>
    </source>
</evidence>
<dbReference type="EMBL" id="ML179192">
    <property type="protein sequence ID" value="THU95754.1"/>
    <property type="molecule type" value="Genomic_DNA"/>
</dbReference>
<organism evidence="2 3">
    <name type="scientific">Dendrothele bispora (strain CBS 962.96)</name>
    <dbReference type="NCBI Taxonomy" id="1314807"/>
    <lineage>
        <taxon>Eukaryota</taxon>
        <taxon>Fungi</taxon>
        <taxon>Dikarya</taxon>
        <taxon>Basidiomycota</taxon>
        <taxon>Agaricomycotina</taxon>
        <taxon>Agaricomycetes</taxon>
        <taxon>Agaricomycetidae</taxon>
        <taxon>Agaricales</taxon>
        <taxon>Agaricales incertae sedis</taxon>
        <taxon>Dendrothele</taxon>
    </lineage>
</organism>
<gene>
    <name evidence="2" type="ORF">K435DRAFT_859187</name>
</gene>
<feature type="compositionally biased region" description="Basic and acidic residues" evidence="1">
    <location>
        <begin position="1"/>
        <end position="11"/>
    </location>
</feature>
<accession>A0A4S8M105</accession>
<evidence type="ECO:0000313" key="3">
    <source>
        <dbReference type="Proteomes" id="UP000297245"/>
    </source>
</evidence>
<keyword evidence="3" id="KW-1185">Reference proteome</keyword>
<protein>
    <submittedName>
        <fullName evidence="2">Uncharacterized protein</fullName>
    </submittedName>
</protein>
<dbReference type="AlphaFoldDB" id="A0A4S8M105"/>